<keyword evidence="2" id="KW-0548">Nucleotidyltransferase</keyword>
<keyword evidence="3" id="KW-1185">Reference proteome</keyword>
<accession>A0A0J7KM31</accession>
<keyword evidence="2" id="KW-0695">RNA-directed DNA polymerase</keyword>
<feature type="domain" description="Reverse transcriptase" evidence="1">
    <location>
        <begin position="140"/>
        <end position="273"/>
    </location>
</feature>
<name>A0A0J7KM31_LASNI</name>
<dbReference type="STRING" id="67767.A0A0J7KM31"/>
<proteinExistence type="predicted"/>
<evidence type="ECO:0000313" key="2">
    <source>
        <dbReference type="EMBL" id="KMQ91291.1"/>
    </source>
</evidence>
<protein>
    <submittedName>
        <fullName evidence="2">Rna-directed dna polymerase from mobile element jockey-like protein</fullName>
    </submittedName>
</protein>
<keyword evidence="2" id="KW-0808">Transferase</keyword>
<reference evidence="2 3" key="1">
    <citation type="submission" date="2015-04" db="EMBL/GenBank/DDBJ databases">
        <title>Lasius niger genome sequencing.</title>
        <authorList>
            <person name="Konorov E.A."/>
            <person name="Nikitin M.A."/>
            <person name="Kirill M.V."/>
            <person name="Chang P."/>
        </authorList>
    </citation>
    <scope>NUCLEOTIDE SEQUENCE [LARGE SCALE GENOMIC DNA]</scope>
    <source>
        <tissue evidence="2">Whole</tissue>
    </source>
</reference>
<evidence type="ECO:0000259" key="1">
    <source>
        <dbReference type="Pfam" id="PF00078"/>
    </source>
</evidence>
<dbReference type="InterPro" id="IPR000477">
    <property type="entry name" value="RT_dom"/>
</dbReference>
<dbReference type="Pfam" id="PF00078">
    <property type="entry name" value="RVT_1"/>
    <property type="match status" value="1"/>
</dbReference>
<dbReference type="GO" id="GO:0003964">
    <property type="term" value="F:RNA-directed DNA polymerase activity"/>
    <property type="evidence" value="ECO:0007669"/>
    <property type="project" value="UniProtKB-KW"/>
</dbReference>
<evidence type="ECO:0000313" key="3">
    <source>
        <dbReference type="Proteomes" id="UP000036403"/>
    </source>
</evidence>
<comment type="caution">
    <text evidence="2">The sequence shown here is derived from an EMBL/GenBank/DDBJ whole genome shotgun (WGS) entry which is preliminary data.</text>
</comment>
<dbReference type="PaxDb" id="67767-A0A0J7KM31"/>
<dbReference type="Proteomes" id="UP000036403">
    <property type="component" value="Unassembled WGS sequence"/>
</dbReference>
<dbReference type="AlphaFoldDB" id="A0A0J7KM31"/>
<dbReference type="EMBL" id="LBMM01005683">
    <property type="protein sequence ID" value="KMQ91291.1"/>
    <property type="molecule type" value="Genomic_DNA"/>
</dbReference>
<gene>
    <name evidence="2" type="ORF">RF55_8868</name>
</gene>
<organism evidence="2 3">
    <name type="scientific">Lasius niger</name>
    <name type="common">Black garden ant</name>
    <dbReference type="NCBI Taxonomy" id="67767"/>
    <lineage>
        <taxon>Eukaryota</taxon>
        <taxon>Metazoa</taxon>
        <taxon>Ecdysozoa</taxon>
        <taxon>Arthropoda</taxon>
        <taxon>Hexapoda</taxon>
        <taxon>Insecta</taxon>
        <taxon>Pterygota</taxon>
        <taxon>Neoptera</taxon>
        <taxon>Endopterygota</taxon>
        <taxon>Hymenoptera</taxon>
        <taxon>Apocrita</taxon>
        <taxon>Aculeata</taxon>
        <taxon>Formicoidea</taxon>
        <taxon>Formicidae</taxon>
        <taxon>Formicinae</taxon>
        <taxon>Lasius</taxon>
        <taxon>Lasius</taxon>
    </lineage>
</organism>
<sequence length="284" mass="33198">MKGSSFGDNIYKEIQYGNNLYNDKKEMANLFNKYYVDSIKSFREEDYKIDLIREVKYTDCVLEVFSKIEITELNRIVQNLTNKNGTEEEINVEIMKILTAVAGGKICKILNRSLEEGIFPDKWKKAIVIPVPKVRRTIKIEEFRPINKLPIYEKILEIIVHKQLGEYLENNKLIEECQSGFRSKHSCETALQWVISSWKRTISEGKMIGVVFLDLRKAFEVVDRSILLKKLEGYGLKETVLKWFNSYLDNRTQRVKFNGKISDPIDVELGVPQVFWGCYYSCFT</sequence>
<dbReference type="OrthoDB" id="8044406at2759"/>
<dbReference type="PANTHER" id="PTHR19446">
    <property type="entry name" value="REVERSE TRANSCRIPTASES"/>
    <property type="match status" value="1"/>
</dbReference>